<organism evidence="1 2">
    <name type="scientific">Rhodopirellula baltica (strain DSM 10527 / NCIMB 13988 / SH1)</name>
    <dbReference type="NCBI Taxonomy" id="243090"/>
    <lineage>
        <taxon>Bacteria</taxon>
        <taxon>Pseudomonadati</taxon>
        <taxon>Planctomycetota</taxon>
        <taxon>Planctomycetia</taxon>
        <taxon>Pirellulales</taxon>
        <taxon>Pirellulaceae</taxon>
        <taxon>Rhodopirellula</taxon>
    </lineage>
</organism>
<keyword evidence="2" id="KW-1185">Reference proteome</keyword>
<reference evidence="1 2" key="1">
    <citation type="journal article" date="2003" name="Proc. Natl. Acad. Sci. U.S.A.">
        <title>Complete genome sequence of the marine planctomycete Pirellula sp. strain 1.</title>
        <authorList>
            <person name="Gloeckner F.O."/>
            <person name="Kube M."/>
            <person name="Bauer M."/>
            <person name="Teeling H."/>
            <person name="Lombardot T."/>
            <person name="Ludwig W."/>
            <person name="Gade D."/>
            <person name="Beck A."/>
            <person name="Borzym K."/>
            <person name="Heitmann K."/>
            <person name="Rabus R."/>
            <person name="Schlesner H."/>
            <person name="Amann R."/>
            <person name="Reinhardt R."/>
        </authorList>
    </citation>
    <scope>NUCLEOTIDE SEQUENCE [LARGE SCALE GENOMIC DNA]</scope>
    <source>
        <strain evidence="2">DSM 10527 / NCIMB 13988 / SH1</strain>
    </source>
</reference>
<protein>
    <submittedName>
        <fullName evidence="1">Uncharacterized protein</fullName>
    </submittedName>
</protein>
<dbReference type="Proteomes" id="UP000001025">
    <property type="component" value="Chromosome"/>
</dbReference>
<evidence type="ECO:0000313" key="2">
    <source>
        <dbReference type="Proteomes" id="UP000001025"/>
    </source>
</evidence>
<dbReference type="EMBL" id="BX294150">
    <property type="protein sequence ID" value="CAD76380.1"/>
    <property type="molecule type" value="Genomic_DNA"/>
</dbReference>
<dbReference type="EnsemblBacteria" id="CAD76380">
    <property type="protein sequence ID" value="CAD76380"/>
    <property type="gene ID" value="RB9642"/>
</dbReference>
<dbReference type="KEGG" id="rba:RB9642"/>
<gene>
    <name evidence="1" type="ordered locus">RB9642</name>
</gene>
<proteinExistence type="predicted"/>
<dbReference type="InParanoid" id="Q7UL97"/>
<sequence>MLNGRTLMTCVQTRTIDHRCLGSIIELSNKNQTSLPRIVR</sequence>
<dbReference type="HOGENOM" id="CLU_3295583_0_0_0"/>
<evidence type="ECO:0000313" key="1">
    <source>
        <dbReference type="EMBL" id="CAD76380.1"/>
    </source>
</evidence>
<dbReference type="STRING" id="243090.RB9642"/>
<dbReference type="AlphaFoldDB" id="Q7UL97"/>
<accession>Q7UL97</accession>
<name>Q7UL97_RHOBA</name>